<reference evidence="3 4" key="1">
    <citation type="submission" date="2023-10" db="EMBL/GenBank/DDBJ databases">
        <title>Two novel species belonging to the OM43/NOR5 clade.</title>
        <authorList>
            <person name="Park M."/>
        </authorList>
    </citation>
    <scope>NUCLEOTIDE SEQUENCE [LARGE SCALE GENOMIC DNA]</scope>
    <source>
        <strain evidence="3 4">IMCC45268</strain>
    </source>
</reference>
<dbReference type="RefSeq" id="WP_407329875.1">
    <property type="nucleotide sequence ID" value="NZ_CP136865.1"/>
</dbReference>
<dbReference type="InterPro" id="IPR023100">
    <property type="entry name" value="D-aminoacylase_insert_dom_sf"/>
</dbReference>
<keyword evidence="3" id="KW-0378">Hydrolase</keyword>
<name>A0ABZ0IG95_9GAMM</name>
<dbReference type="Pfam" id="PF07969">
    <property type="entry name" value="Amidohydro_3"/>
    <property type="match status" value="1"/>
</dbReference>
<dbReference type="EC" id="3.5.1.-" evidence="3"/>
<dbReference type="EMBL" id="CP136865">
    <property type="protein sequence ID" value="WOJ98516.1"/>
    <property type="molecule type" value="Genomic_DNA"/>
</dbReference>
<evidence type="ECO:0000259" key="2">
    <source>
        <dbReference type="Pfam" id="PF07969"/>
    </source>
</evidence>
<dbReference type="Gene3D" id="2.30.40.10">
    <property type="entry name" value="Urease, subunit C, domain 1"/>
    <property type="match status" value="1"/>
</dbReference>
<evidence type="ECO:0000256" key="1">
    <source>
        <dbReference type="SAM" id="SignalP"/>
    </source>
</evidence>
<dbReference type="InterPro" id="IPR050378">
    <property type="entry name" value="Metallo-dep_Hydrolases_sf"/>
</dbReference>
<feature type="signal peptide" evidence="1">
    <location>
        <begin position="1"/>
        <end position="23"/>
    </location>
</feature>
<organism evidence="3 4">
    <name type="scientific">Congregibacter brevis</name>
    <dbReference type="NCBI Taxonomy" id="3081201"/>
    <lineage>
        <taxon>Bacteria</taxon>
        <taxon>Pseudomonadati</taxon>
        <taxon>Pseudomonadota</taxon>
        <taxon>Gammaproteobacteria</taxon>
        <taxon>Cellvibrionales</taxon>
        <taxon>Halieaceae</taxon>
        <taxon>Congregibacter</taxon>
    </lineage>
</organism>
<dbReference type="SUPFAM" id="SSF51556">
    <property type="entry name" value="Metallo-dependent hydrolases"/>
    <property type="match status" value="1"/>
</dbReference>
<dbReference type="InterPro" id="IPR011059">
    <property type="entry name" value="Metal-dep_hydrolase_composite"/>
</dbReference>
<proteinExistence type="predicted"/>
<feature type="domain" description="Amidohydrolase 3" evidence="2">
    <location>
        <begin position="71"/>
        <end position="510"/>
    </location>
</feature>
<evidence type="ECO:0000313" key="3">
    <source>
        <dbReference type="EMBL" id="WOJ98516.1"/>
    </source>
</evidence>
<keyword evidence="1" id="KW-0732">Signal</keyword>
<dbReference type="CDD" id="cd01297">
    <property type="entry name" value="D-aminoacylase"/>
    <property type="match status" value="1"/>
</dbReference>
<dbReference type="InterPro" id="IPR032466">
    <property type="entry name" value="Metal_Hydrolase"/>
</dbReference>
<dbReference type="Gene3D" id="3.30.1490.130">
    <property type="entry name" value="D-aminoacylase. Domain 3"/>
    <property type="match status" value="1"/>
</dbReference>
<accession>A0ABZ0IG95</accession>
<feature type="chain" id="PRO_5046055925" evidence="1">
    <location>
        <begin position="24"/>
        <end position="534"/>
    </location>
</feature>
<dbReference type="SUPFAM" id="SSF51338">
    <property type="entry name" value="Composite domain of metallo-dependent hydrolases"/>
    <property type="match status" value="1"/>
</dbReference>
<keyword evidence="4" id="KW-1185">Reference proteome</keyword>
<sequence>MSLIRTPLIAILAVLSFAPSACGEDRFDLIVAGGRIVDGSGNPWYQADVGVVGDRIVRIGDLSSFTATRRIDATGLTVTPGFIDPHTHALPGIFDVPNAESSLLQGVTTLTDGNDGSSPFPIDEHYAEIAAHKISPNWAVFVGQGTIRDAVIGKDDRKATPVEMSQMKQMVREAMEQGALGISTGLFYVPGSFTPTEEVIELSRIAGEYGGIYISHMREEAAEIIESVNETIRIGMEADIPVQITHHKVIGAKNWGLSKDTLRLVDEARADGIDVTMDQYPYTASQTYITALIPQWAQAGGREQLLARIDDPETRAEVKAAVVDKILFDRGGGHPKNVFISRCAWNPDLEGKSLAELAEARGLAPTPENAADVVFDIIRSGGAIAVYHAIDAEDVDRIMQHPASAIGSDGQVIVFGQGAAHPRQYGSFARVLGYYVRERQVISLEEAVRKMSSASALRLGIHDRGFINNGYFADIAIFDADEIIDKATFDNPHQYAVGMKYVLVNGEIVVEEGSHTGRRPGRVLHGPGYIGRVD</sequence>
<dbReference type="PANTHER" id="PTHR11647">
    <property type="entry name" value="HYDRANTOINASE/DIHYDROPYRIMIDINASE FAMILY MEMBER"/>
    <property type="match status" value="1"/>
</dbReference>
<dbReference type="Gene3D" id="3.20.20.140">
    <property type="entry name" value="Metal-dependent hydrolases"/>
    <property type="match status" value="1"/>
</dbReference>
<evidence type="ECO:0000313" key="4">
    <source>
        <dbReference type="Proteomes" id="UP001626549"/>
    </source>
</evidence>
<dbReference type="InterPro" id="IPR013108">
    <property type="entry name" value="Amidohydro_3"/>
</dbReference>
<protein>
    <submittedName>
        <fullName evidence="3">D-aminoacylase</fullName>
        <ecNumber evidence="3">3.5.1.-</ecNumber>
    </submittedName>
</protein>
<dbReference type="PANTHER" id="PTHR11647:SF1">
    <property type="entry name" value="COLLAPSIN RESPONSE MEDIATOR PROTEIN"/>
    <property type="match status" value="1"/>
</dbReference>
<gene>
    <name evidence="3" type="ORF">R0137_08070</name>
</gene>
<dbReference type="Proteomes" id="UP001626549">
    <property type="component" value="Chromosome"/>
</dbReference>
<dbReference type="GO" id="GO:0016787">
    <property type="term" value="F:hydrolase activity"/>
    <property type="evidence" value="ECO:0007669"/>
    <property type="project" value="UniProtKB-KW"/>
</dbReference>